<feature type="transmembrane region" description="Helical" evidence="1">
    <location>
        <begin position="12"/>
        <end position="29"/>
    </location>
</feature>
<protein>
    <submittedName>
        <fullName evidence="2">Uncharacterized protein</fullName>
    </submittedName>
</protein>
<evidence type="ECO:0000313" key="3">
    <source>
        <dbReference type="Proteomes" id="UP000078437"/>
    </source>
</evidence>
<keyword evidence="1" id="KW-0472">Membrane</keyword>
<keyword evidence="1" id="KW-0812">Transmembrane</keyword>
<keyword evidence="3" id="KW-1185">Reference proteome</keyword>
<gene>
    <name evidence="2" type="ORF">ATC03_01490</name>
</gene>
<feature type="transmembrane region" description="Helical" evidence="1">
    <location>
        <begin position="35"/>
        <end position="53"/>
    </location>
</feature>
<evidence type="ECO:0000313" key="2">
    <source>
        <dbReference type="EMBL" id="ANJ25631.1"/>
    </source>
</evidence>
<dbReference type="EMBL" id="CP013979">
    <property type="protein sequence ID" value="ANJ25631.1"/>
    <property type="molecule type" value="Genomic_DNA"/>
</dbReference>
<dbReference type="STRING" id="453304.ATC03_01490"/>
<dbReference type="AlphaFoldDB" id="A0A191WBJ8"/>
<proteinExistence type="predicted"/>
<reference evidence="2 3" key="1">
    <citation type="journal article" date="2016" name="Int. J. Syst. Evol. Microbiol.">
        <title>Agromyces aureus sp. nov., isolated from the rhizosphere of Salix caprea L. grown in a heavy-metal-contaminated soil.</title>
        <authorList>
            <person name="Corretto E."/>
            <person name="Antonielli L."/>
            <person name="Sessitsch A."/>
            <person name="Compant S."/>
            <person name="Gorfer M."/>
            <person name="Kuffner M."/>
            <person name="Brader G."/>
        </authorList>
    </citation>
    <scope>NUCLEOTIDE SEQUENCE [LARGE SCALE GENOMIC DNA]</scope>
    <source>
        <strain evidence="2 3">AR33</strain>
    </source>
</reference>
<keyword evidence="1" id="KW-1133">Transmembrane helix</keyword>
<dbReference type="KEGG" id="agy:ATC03_01490"/>
<name>A0A191WBJ8_9MICO</name>
<dbReference type="Proteomes" id="UP000078437">
    <property type="component" value="Chromosome"/>
</dbReference>
<evidence type="ECO:0000256" key="1">
    <source>
        <dbReference type="SAM" id="Phobius"/>
    </source>
</evidence>
<organism evidence="2 3">
    <name type="scientific">Agromyces aureus</name>
    <dbReference type="NCBI Taxonomy" id="453304"/>
    <lineage>
        <taxon>Bacteria</taxon>
        <taxon>Bacillati</taxon>
        <taxon>Actinomycetota</taxon>
        <taxon>Actinomycetes</taxon>
        <taxon>Micrococcales</taxon>
        <taxon>Microbacteriaceae</taxon>
        <taxon>Agromyces</taxon>
    </lineage>
</organism>
<reference evidence="3" key="2">
    <citation type="submission" date="2016-01" db="EMBL/GenBank/DDBJ databases">
        <title>Complete genome sequence of Agromyces aureus AR33T and comparison with related organisms.</title>
        <authorList>
            <person name="Corretto E."/>
            <person name="Antonielli L."/>
            <person name="Sessitsch A."/>
            <person name="Brader G."/>
        </authorList>
    </citation>
    <scope>NUCLEOTIDE SEQUENCE [LARGE SCALE GENOMIC DNA]</scope>
    <source>
        <strain evidence="3">AR33</strain>
    </source>
</reference>
<accession>A0A191WBJ8</accession>
<sequence length="62" mass="6852">MEQHMIKPIEIVIVAVAILGFVANAVLFGAAPFTYLFWVVAILALVPGCVRWVRARRAASRE</sequence>